<evidence type="ECO:0000313" key="5">
    <source>
        <dbReference type="Proteomes" id="UP000215355"/>
    </source>
</evidence>
<dbReference type="InterPro" id="IPR029044">
    <property type="entry name" value="Nucleotide-diphossugar_trans"/>
</dbReference>
<dbReference type="GO" id="GO:0016757">
    <property type="term" value="F:glycosyltransferase activity"/>
    <property type="evidence" value="ECO:0007669"/>
    <property type="project" value="UniProtKB-KW"/>
</dbReference>
<accession>A0AAJ5C0R2</accession>
<name>A0AAJ5C0R2_9SPHI</name>
<dbReference type="SUPFAM" id="SSF53448">
    <property type="entry name" value="Nucleotide-diphospho-sugar transferases"/>
    <property type="match status" value="1"/>
</dbReference>
<organism evidence="4 5">
    <name type="scientific">Sphingobacterium mizutaii</name>
    <dbReference type="NCBI Taxonomy" id="1010"/>
    <lineage>
        <taxon>Bacteria</taxon>
        <taxon>Pseudomonadati</taxon>
        <taxon>Bacteroidota</taxon>
        <taxon>Sphingobacteriia</taxon>
        <taxon>Sphingobacteriales</taxon>
        <taxon>Sphingobacteriaceae</taxon>
        <taxon>Sphingobacterium</taxon>
    </lineage>
</organism>
<gene>
    <name evidence="4" type="primary">gspA</name>
    <name evidence="4" type="ORF">SAMEA4412673_02353</name>
</gene>
<dbReference type="InterPro" id="IPR002495">
    <property type="entry name" value="Glyco_trans_8"/>
</dbReference>
<evidence type="ECO:0000313" key="4">
    <source>
        <dbReference type="EMBL" id="SNV51341.1"/>
    </source>
</evidence>
<evidence type="ECO:0000256" key="3">
    <source>
        <dbReference type="ARBA" id="ARBA00022723"/>
    </source>
</evidence>
<evidence type="ECO:0000256" key="1">
    <source>
        <dbReference type="ARBA" id="ARBA00022676"/>
    </source>
</evidence>
<keyword evidence="1" id="KW-0328">Glycosyltransferase</keyword>
<dbReference type="CDD" id="cd04194">
    <property type="entry name" value="GT8_A4GalT_like"/>
    <property type="match status" value="1"/>
</dbReference>
<dbReference type="EMBL" id="LT906468">
    <property type="protein sequence ID" value="SNV51341.1"/>
    <property type="molecule type" value="Genomic_DNA"/>
</dbReference>
<evidence type="ECO:0000256" key="2">
    <source>
        <dbReference type="ARBA" id="ARBA00022679"/>
    </source>
</evidence>
<protein>
    <submittedName>
        <fullName evidence="4">General stress protein A</fullName>
    </submittedName>
</protein>
<dbReference type="KEGG" id="smiz:4412673_02353"/>
<dbReference type="Pfam" id="PF01501">
    <property type="entry name" value="Glyco_transf_8"/>
    <property type="match status" value="1"/>
</dbReference>
<dbReference type="PANTHER" id="PTHR13778:SF47">
    <property type="entry name" value="LIPOPOLYSACCHARIDE 1,3-GALACTOSYLTRANSFERASE"/>
    <property type="match status" value="1"/>
</dbReference>
<sequence length="311" mass="36884">MKYSIPIVVAFTENYFIPAVTCLLSILKSSDERYHFEVKCLLTKNLPDKYLELLSNFYPDRMSFSYVNLEGALEGVYVDERYTIAASYRLLLPEILKEYDKIIYIDCDVIVKNDLGKLYEEIELDQNYVAAVYEAALDYQISYLKKIGCEPGYYFNSGFLIMNLELMRKDSMSQRFIEALKVPYLQFPDQDVLNVICKGRVLGLNPIYNSIRTFFLPQFMPEFLRRYSKSDWDNVQRNGTVHYTGGKPWNEFTVKFDLWWDMFLLLPENIKEIWKKNKKVFFFYKIYKTGIGKKCIIFSQNLYRKLKSRAK</sequence>
<proteinExistence type="predicted"/>
<dbReference type="AlphaFoldDB" id="A0AAJ5C0R2"/>
<dbReference type="GO" id="GO:0046872">
    <property type="term" value="F:metal ion binding"/>
    <property type="evidence" value="ECO:0007669"/>
    <property type="project" value="UniProtKB-KW"/>
</dbReference>
<dbReference type="RefSeq" id="WP_093097041.1">
    <property type="nucleotide sequence ID" value="NZ_FNGK01000001.1"/>
</dbReference>
<dbReference type="Gene3D" id="3.90.550.10">
    <property type="entry name" value="Spore Coat Polysaccharide Biosynthesis Protein SpsA, Chain A"/>
    <property type="match status" value="1"/>
</dbReference>
<dbReference type="PANTHER" id="PTHR13778">
    <property type="entry name" value="GLYCOSYLTRANSFERASE 8 DOMAIN-CONTAINING PROTEIN"/>
    <property type="match status" value="1"/>
</dbReference>
<dbReference type="InterPro" id="IPR050748">
    <property type="entry name" value="Glycosyltrans_8_dom-fam"/>
</dbReference>
<keyword evidence="3" id="KW-0479">Metal-binding</keyword>
<reference evidence="4 5" key="1">
    <citation type="submission" date="2017-06" db="EMBL/GenBank/DDBJ databases">
        <authorList>
            <consortium name="Pathogen Informatics"/>
        </authorList>
    </citation>
    <scope>NUCLEOTIDE SEQUENCE [LARGE SCALE GENOMIC DNA]</scope>
    <source>
        <strain evidence="4 5">NCTC12149</strain>
    </source>
</reference>
<dbReference type="Proteomes" id="UP000215355">
    <property type="component" value="Chromosome 1"/>
</dbReference>
<keyword evidence="2" id="KW-0808">Transferase</keyword>